<dbReference type="PANTHER" id="PTHR38113:SF1">
    <property type="entry name" value="DUF2293 DOMAIN-CONTAINING PROTEIN"/>
    <property type="match status" value="1"/>
</dbReference>
<feature type="region of interest" description="Disordered" evidence="1">
    <location>
        <begin position="1"/>
        <end position="21"/>
    </location>
</feature>
<comment type="caution">
    <text evidence="3">The sequence shown here is derived from an EMBL/GenBank/DDBJ whole genome shotgun (WGS) entry which is preliminary data.</text>
</comment>
<accession>A0A9W4XL63</accession>
<feature type="compositionally biased region" description="Basic and acidic residues" evidence="1">
    <location>
        <begin position="447"/>
        <end position="457"/>
    </location>
</feature>
<feature type="region of interest" description="Disordered" evidence="1">
    <location>
        <begin position="314"/>
        <end position="335"/>
    </location>
</feature>
<dbReference type="EMBL" id="CAOQHR010000003">
    <property type="protein sequence ID" value="CAI6332570.1"/>
    <property type="molecule type" value="Genomic_DNA"/>
</dbReference>
<name>A0A9W4XL63_9PLEO</name>
<evidence type="ECO:0000313" key="3">
    <source>
        <dbReference type="EMBL" id="CAI6332570.1"/>
    </source>
</evidence>
<feature type="region of interest" description="Disordered" evidence="1">
    <location>
        <begin position="278"/>
        <end position="301"/>
    </location>
</feature>
<protein>
    <recommendedName>
        <fullName evidence="2">DUF2293 domain-containing protein</fullName>
    </recommendedName>
</protein>
<evidence type="ECO:0000259" key="2">
    <source>
        <dbReference type="Pfam" id="PF10056"/>
    </source>
</evidence>
<feature type="compositionally biased region" description="Acidic residues" evidence="1">
    <location>
        <begin position="278"/>
        <end position="290"/>
    </location>
</feature>
<feature type="domain" description="DUF2293" evidence="2">
    <location>
        <begin position="175"/>
        <end position="258"/>
    </location>
</feature>
<keyword evidence="4" id="KW-1185">Reference proteome</keyword>
<feature type="compositionally biased region" description="Basic and acidic residues" evidence="1">
    <location>
        <begin position="387"/>
        <end position="398"/>
    </location>
</feature>
<dbReference type="AlphaFoldDB" id="A0A9W4XL63"/>
<feature type="region of interest" description="Disordered" evidence="1">
    <location>
        <begin position="381"/>
        <end position="549"/>
    </location>
</feature>
<feature type="compositionally biased region" description="Low complexity" evidence="1">
    <location>
        <begin position="432"/>
        <end position="444"/>
    </location>
</feature>
<organism evidence="3 4">
    <name type="scientific">Periconia digitata</name>
    <dbReference type="NCBI Taxonomy" id="1303443"/>
    <lineage>
        <taxon>Eukaryota</taxon>
        <taxon>Fungi</taxon>
        <taxon>Dikarya</taxon>
        <taxon>Ascomycota</taxon>
        <taxon>Pezizomycotina</taxon>
        <taxon>Dothideomycetes</taxon>
        <taxon>Pleosporomycetidae</taxon>
        <taxon>Pleosporales</taxon>
        <taxon>Massarineae</taxon>
        <taxon>Periconiaceae</taxon>
        <taxon>Periconia</taxon>
    </lineage>
</organism>
<sequence>MTRVHRASSHNPRDRQRSVRKKKDFKVVLEAVTEQKRKLHTVSTYVDRPPKGYGFIPVGFGEFTDWCREQCRQRGRDVHIVSAAPHNRSHADPTKLSSHVHRIGYHFPLDVIEPACKLLQYKFSLTGGLEKLPDAPLYGDAYFERRFADYYEKTRNALHGRPTDIKENKEYISGAIREMFPNIPDADLESIVNHAFESGTKRVGNAKELTLARRVQLAVVAHIRHQYTEYDNMLKTGTWGDARKAVEQTSVAKLIEWRDEQGTATEELEEVFREVIVLDDDDDSSDDDQSQDPNVDEREVSMEVVSSLATARDLLPKSMDHDQGYAPQPHRSTRRTIYLPSHPVAPYSSAYSSPIVYDTPQYPPTDPRVFSRPLPGLIESRSMIRARPLESRAREPTRAPRPLQMRGSDGQLYTLQPIERPSNGRPRLVETPLLSPYSSQPSSPARQAHEPSRRKPPVEFNHSGRPVLTPASRRASDQDVVLPSIEQDSIRVPDASYQQQDIGGRYPVSYTDAQTQAQPLKRKSLPGPPGTYELGELQPEPQPKRFRPGIDERRHSRHVIDQNSVSRHPMPGPVTADHRPFPQQRSIDLTASPRRVNHVDEGIPTGSPHLWTAGPAHDRYITVPHTSLAQEPRGMHYEISGNHNNGTYVPAHDLVYSGRHPEPIHHAAYNSSRFHNGGEQRLRDGSVYETFRKP</sequence>
<dbReference type="InterPro" id="IPR018744">
    <property type="entry name" value="DUF2293"/>
</dbReference>
<proteinExistence type="predicted"/>
<reference evidence="3" key="1">
    <citation type="submission" date="2023-01" db="EMBL/GenBank/DDBJ databases">
        <authorList>
            <person name="Van Ghelder C."/>
            <person name="Rancurel C."/>
        </authorList>
    </citation>
    <scope>NUCLEOTIDE SEQUENCE</scope>
    <source>
        <strain evidence="3">CNCM I-4278</strain>
    </source>
</reference>
<dbReference type="OrthoDB" id="5288828at2759"/>
<evidence type="ECO:0000313" key="4">
    <source>
        <dbReference type="Proteomes" id="UP001152607"/>
    </source>
</evidence>
<dbReference type="Pfam" id="PF10056">
    <property type="entry name" value="DUF2293"/>
    <property type="match status" value="1"/>
</dbReference>
<dbReference type="PANTHER" id="PTHR38113">
    <property type="match status" value="1"/>
</dbReference>
<dbReference type="Proteomes" id="UP001152607">
    <property type="component" value="Unassembled WGS sequence"/>
</dbReference>
<evidence type="ECO:0000256" key="1">
    <source>
        <dbReference type="SAM" id="MobiDB-lite"/>
    </source>
</evidence>
<gene>
    <name evidence="3" type="ORF">PDIGIT_LOCUS5595</name>
</gene>
<feature type="compositionally biased region" description="Basic and acidic residues" evidence="1">
    <location>
        <begin position="314"/>
        <end position="323"/>
    </location>
</feature>